<dbReference type="AlphaFoldDB" id="A0A410WAX1"/>
<gene>
    <name evidence="3" type="primary">pucR</name>
    <name evidence="3" type="ORF">CPELA_09315</name>
</gene>
<dbReference type="PANTHER" id="PTHR33744">
    <property type="entry name" value="CARBOHYDRATE DIACID REGULATOR"/>
    <property type="match status" value="1"/>
</dbReference>
<dbReference type="PANTHER" id="PTHR33744:SF15">
    <property type="entry name" value="CARBOHYDRATE DIACID REGULATOR"/>
    <property type="match status" value="1"/>
</dbReference>
<dbReference type="InterPro" id="IPR025736">
    <property type="entry name" value="PucR_C-HTH_dom"/>
</dbReference>
<feature type="domain" description="Purine catabolism PurC-like" evidence="1">
    <location>
        <begin position="25"/>
        <end position="120"/>
    </location>
</feature>
<dbReference type="InterPro" id="IPR012914">
    <property type="entry name" value="PucR_dom"/>
</dbReference>
<keyword evidence="4" id="KW-1185">Reference proteome</keyword>
<evidence type="ECO:0000313" key="4">
    <source>
        <dbReference type="Proteomes" id="UP000288929"/>
    </source>
</evidence>
<feature type="domain" description="PucR C-terminal helix-turn-helix" evidence="2">
    <location>
        <begin position="421"/>
        <end position="475"/>
    </location>
</feature>
<dbReference type="Pfam" id="PF13556">
    <property type="entry name" value="HTH_30"/>
    <property type="match status" value="1"/>
</dbReference>
<dbReference type="InterPro" id="IPR042070">
    <property type="entry name" value="PucR_C-HTH_sf"/>
</dbReference>
<dbReference type="InterPro" id="IPR051448">
    <property type="entry name" value="CdaR-like_regulators"/>
</dbReference>
<dbReference type="KEGG" id="cpeg:CPELA_09315"/>
<proteinExistence type="predicted"/>
<accession>A0A410WAX1</accession>
<dbReference type="Proteomes" id="UP000288929">
    <property type="component" value="Chromosome"/>
</dbReference>
<evidence type="ECO:0000259" key="1">
    <source>
        <dbReference type="Pfam" id="PF07905"/>
    </source>
</evidence>
<evidence type="ECO:0000259" key="2">
    <source>
        <dbReference type="Pfam" id="PF13556"/>
    </source>
</evidence>
<organism evidence="3 4">
    <name type="scientific">Corynebacterium pelargi</name>
    <dbReference type="NCBI Taxonomy" id="1471400"/>
    <lineage>
        <taxon>Bacteria</taxon>
        <taxon>Bacillati</taxon>
        <taxon>Actinomycetota</taxon>
        <taxon>Actinomycetes</taxon>
        <taxon>Mycobacteriales</taxon>
        <taxon>Corynebacteriaceae</taxon>
        <taxon>Corynebacterium</taxon>
    </lineage>
</organism>
<protein>
    <submittedName>
        <fullName evidence="3">Purine catabolism regulatory protein</fullName>
    </submittedName>
</protein>
<reference evidence="3 4" key="1">
    <citation type="submission" date="2019-01" db="EMBL/GenBank/DDBJ databases">
        <authorList>
            <person name="Ruckert C."/>
            <person name="Busche T."/>
            <person name="Kalinowski J."/>
        </authorList>
    </citation>
    <scope>NUCLEOTIDE SEQUENCE [LARGE SCALE GENOMIC DNA]</scope>
    <source>
        <strain evidence="3 4">136/3</strain>
    </source>
</reference>
<dbReference type="Pfam" id="PF07905">
    <property type="entry name" value="PucR"/>
    <property type="match status" value="1"/>
</dbReference>
<dbReference type="EMBL" id="CP035299">
    <property type="protein sequence ID" value="QAU53118.1"/>
    <property type="molecule type" value="Genomic_DNA"/>
</dbReference>
<dbReference type="Gene3D" id="1.10.10.2840">
    <property type="entry name" value="PucR C-terminal helix-turn-helix domain"/>
    <property type="match status" value="1"/>
</dbReference>
<sequence>MDSSAISLQWLLGQQQLNLQLHCNTEQEIHVVQPTELLNPTPFLQPNALVLLVGLAFEHHPERFDAYVQDLAKYHVSAIGFGTGLVFEQVPAPLIQAAQREGIGVFEVPRDTPFVLISSVIEREFRHRASSQQRALYASQTALQNAAMQEGLQGVMLKLAQSLNLAAVLRDSDQRILAQADPKGVRTAAGPMRVVQHRLTPIGDRVIELATYRETALDSFDRAMIKQACRLCDLLLQRPEQLRAARSMLNELALKVLLGQPTDPSSLDAIFNRIADGSGRVRPVLIHSNDPQQIAKALSAVDEELRLVERELCTVNFGKDAALLLFRGNRSAKNILTLFREHAQKLRIGIDVEQPWSEITKESLYHLLTSVRALKLGEHFSAQTNRMLWTQDPAVRAALDFRAQETIERLKVYDQNNRTELYRTLAVYLQQGNSIARAAEVLGIHRHTVRTRVGLAAQVCEADLSDPVSCAELLLLVISRQEH</sequence>
<name>A0A410WAX1_9CORY</name>
<evidence type="ECO:0000313" key="3">
    <source>
        <dbReference type="EMBL" id="QAU53118.1"/>
    </source>
</evidence>